<evidence type="ECO:0000259" key="2">
    <source>
        <dbReference type="Pfam" id="PF04389"/>
    </source>
</evidence>
<feature type="transmembrane region" description="Helical" evidence="1">
    <location>
        <begin position="93"/>
        <end position="114"/>
    </location>
</feature>
<evidence type="ECO:0000313" key="4">
    <source>
        <dbReference type="Proteomes" id="UP000823633"/>
    </source>
</evidence>
<proteinExistence type="predicted"/>
<organism evidence="3 4">
    <name type="scientific">Candidatus Aphodenecus pullistercoris</name>
    <dbReference type="NCBI Taxonomy" id="2840669"/>
    <lineage>
        <taxon>Bacteria</taxon>
        <taxon>Pseudomonadati</taxon>
        <taxon>Spirochaetota</taxon>
        <taxon>Spirochaetia</taxon>
        <taxon>Spirochaetales</taxon>
        <taxon>Candidatus Aphodenecus</taxon>
    </lineage>
</organism>
<reference evidence="3" key="1">
    <citation type="submission" date="2020-10" db="EMBL/GenBank/DDBJ databases">
        <authorList>
            <person name="Gilroy R."/>
        </authorList>
    </citation>
    <scope>NUCLEOTIDE SEQUENCE</scope>
    <source>
        <strain evidence="3">11167</strain>
    </source>
</reference>
<feature type="transmembrane region" description="Helical" evidence="1">
    <location>
        <begin position="225"/>
        <end position="245"/>
    </location>
</feature>
<protein>
    <submittedName>
        <fullName evidence="3">M28 family peptidase</fullName>
    </submittedName>
</protein>
<dbReference type="Gene3D" id="3.40.630.10">
    <property type="entry name" value="Zn peptidases"/>
    <property type="match status" value="1"/>
</dbReference>
<dbReference type="Pfam" id="PF04389">
    <property type="entry name" value="Peptidase_M28"/>
    <property type="match status" value="1"/>
</dbReference>
<name>A0A9D9HBH8_9SPIR</name>
<feature type="domain" description="Peptidase M28" evidence="2">
    <location>
        <begin position="255"/>
        <end position="431"/>
    </location>
</feature>
<evidence type="ECO:0000313" key="3">
    <source>
        <dbReference type="EMBL" id="MBO8443612.1"/>
    </source>
</evidence>
<accession>A0A9D9HBH8</accession>
<keyword evidence="1" id="KW-0472">Membrane</keyword>
<dbReference type="Proteomes" id="UP000823633">
    <property type="component" value="Unassembled WGS sequence"/>
</dbReference>
<dbReference type="AlphaFoldDB" id="A0A9D9HBH8"/>
<feature type="transmembrane region" description="Helical" evidence="1">
    <location>
        <begin position="120"/>
        <end position="140"/>
    </location>
</feature>
<evidence type="ECO:0000256" key="1">
    <source>
        <dbReference type="SAM" id="Phobius"/>
    </source>
</evidence>
<dbReference type="EMBL" id="JADIMU010000051">
    <property type="protein sequence ID" value="MBO8443612.1"/>
    <property type="molecule type" value="Genomic_DNA"/>
</dbReference>
<comment type="caution">
    <text evidence="3">The sequence shown here is derived from an EMBL/GenBank/DDBJ whole genome shotgun (WGS) entry which is preliminary data.</text>
</comment>
<keyword evidence="1" id="KW-1133">Transmembrane helix</keyword>
<gene>
    <name evidence="3" type="ORF">IAC42_07645</name>
</gene>
<feature type="transmembrane region" description="Helical" evidence="1">
    <location>
        <begin position="187"/>
        <end position="213"/>
    </location>
</feature>
<sequence length="461" mass="50321">MWKLPWQRKKDEGSQLFKLDAKAKRIEGVEPLKASRLAALVLERTKNILEACPRRLAGSVESRQAAAMLAEAFSPWCDKVEVEELRASEKDSLLLFHILPIAAPIMLILCWVGLPLLALAIAIVLTLGICRTVLLCHSILKGRGHHGQKMANVWASIEPEGEVEHTIVFTAHHDSARMLNLERGDATGLYLSLHAPIVHFIMLTVASLSLFVTEIFTGGLLSFNAPPLSMLVILVLLTLTSPLYWKLFHLQGGKASPGAGDNLVSCAMLTELAHYFSWLKSEGKGMGSTRLVFASFDGEECGLKGSEAWYSKHAGELADAKVVNIDCPIRICDLTILTRDVNGFQPLSRSLAGELASTAQSMGWKARLGAMSFMMGSSDAASAARHGLEATTLMGIASTGPLSDVIHSDEDDYEILDRKSIEAFLAICIKFAEEKGRAQKGQENVKVSALEDSQRKFILTR</sequence>
<keyword evidence="1" id="KW-0812">Transmembrane</keyword>
<dbReference type="SUPFAM" id="SSF53187">
    <property type="entry name" value="Zn-dependent exopeptidases"/>
    <property type="match status" value="1"/>
</dbReference>
<dbReference type="InterPro" id="IPR007484">
    <property type="entry name" value="Peptidase_M28"/>
</dbReference>
<reference evidence="3" key="2">
    <citation type="journal article" date="2021" name="PeerJ">
        <title>Extensive microbial diversity within the chicken gut microbiome revealed by metagenomics and culture.</title>
        <authorList>
            <person name="Gilroy R."/>
            <person name="Ravi A."/>
            <person name="Getino M."/>
            <person name="Pursley I."/>
            <person name="Horton D.L."/>
            <person name="Alikhan N.F."/>
            <person name="Baker D."/>
            <person name="Gharbi K."/>
            <person name="Hall N."/>
            <person name="Watson M."/>
            <person name="Adriaenssens E.M."/>
            <person name="Foster-Nyarko E."/>
            <person name="Jarju S."/>
            <person name="Secka A."/>
            <person name="Antonio M."/>
            <person name="Oren A."/>
            <person name="Chaudhuri R.R."/>
            <person name="La Ragione R."/>
            <person name="Hildebrand F."/>
            <person name="Pallen M.J."/>
        </authorList>
    </citation>
    <scope>NUCLEOTIDE SEQUENCE</scope>
    <source>
        <strain evidence="3">11167</strain>
    </source>
</reference>